<protein>
    <recommendedName>
        <fullName evidence="3">Helix-turn-helix</fullName>
    </recommendedName>
</protein>
<dbReference type="EMBL" id="FZNM01000019">
    <property type="protein sequence ID" value="SNR71099.1"/>
    <property type="molecule type" value="Genomic_DNA"/>
</dbReference>
<reference evidence="2" key="1">
    <citation type="submission" date="2017-06" db="EMBL/GenBank/DDBJ databases">
        <authorList>
            <person name="Varghese N."/>
            <person name="Submissions S."/>
        </authorList>
    </citation>
    <scope>NUCLEOTIDE SEQUENCE [LARGE SCALE GENOMIC DNA]</scope>
    <source>
        <strain evidence="2">DSM 26170</strain>
    </source>
</reference>
<gene>
    <name evidence="1" type="ORF">SAMN06265378_11928</name>
</gene>
<dbReference type="AlphaFoldDB" id="A0A238YL14"/>
<evidence type="ECO:0000313" key="1">
    <source>
        <dbReference type="EMBL" id="SNR71099.1"/>
    </source>
</evidence>
<evidence type="ECO:0000313" key="2">
    <source>
        <dbReference type="Proteomes" id="UP000198409"/>
    </source>
</evidence>
<evidence type="ECO:0008006" key="3">
    <source>
        <dbReference type="Google" id="ProtNLM"/>
    </source>
</evidence>
<dbReference type="InterPro" id="IPR010982">
    <property type="entry name" value="Lambda_DNA-bd_dom_sf"/>
</dbReference>
<name>A0A238YL14_9RHOB</name>
<dbReference type="Gene3D" id="1.10.260.40">
    <property type="entry name" value="lambda repressor-like DNA-binding domains"/>
    <property type="match status" value="1"/>
</dbReference>
<proteinExistence type="predicted"/>
<accession>A0A238YL14</accession>
<dbReference type="Proteomes" id="UP000198409">
    <property type="component" value="Unassembled WGS sequence"/>
</dbReference>
<dbReference type="GO" id="GO:0003677">
    <property type="term" value="F:DNA binding"/>
    <property type="evidence" value="ECO:0007669"/>
    <property type="project" value="InterPro"/>
</dbReference>
<sequence>MVKLSADDLAERAKVGIATIRRAESDTGPKTSAVVLNALRHALEAAGVEFLAVDNGGPGVRLKTREN</sequence>
<organism evidence="1 2">
    <name type="scientific">Paracoccus sediminis</name>
    <dbReference type="NCBI Taxonomy" id="1214787"/>
    <lineage>
        <taxon>Bacteria</taxon>
        <taxon>Pseudomonadati</taxon>
        <taxon>Pseudomonadota</taxon>
        <taxon>Alphaproteobacteria</taxon>
        <taxon>Rhodobacterales</taxon>
        <taxon>Paracoccaceae</taxon>
        <taxon>Paracoccus</taxon>
    </lineage>
</organism>
<dbReference type="SUPFAM" id="SSF47413">
    <property type="entry name" value="lambda repressor-like DNA-binding domains"/>
    <property type="match status" value="1"/>
</dbReference>